<reference evidence="1 2" key="1">
    <citation type="journal article" date="2007" name="Nat. Biotechnol.">
        <title>Genome sequence of the lignocellulose-bioconverting and xylose-fermenting yeast Pichia stipitis.</title>
        <authorList>
            <person name="Jeffries T.W."/>
            <person name="Grigoriev I.V."/>
            <person name="Grimwood J."/>
            <person name="Laplaza J.M."/>
            <person name="Aerts A."/>
            <person name="Salamov A."/>
            <person name="Schmutz J."/>
            <person name="Lindquist E."/>
            <person name="Dehal P."/>
            <person name="Shapiro H."/>
            <person name="Jin Y.S."/>
            <person name="Passoth V."/>
            <person name="Richardson P.M."/>
        </authorList>
    </citation>
    <scope>NUCLEOTIDE SEQUENCE [LARGE SCALE GENOMIC DNA]</scope>
    <source>
        <strain evidence="2">ATCC 58785 / CBS 6054 / NBRC 10063 / NRRL Y-11545</strain>
    </source>
</reference>
<dbReference type="FunCoup" id="A3GF80">
    <property type="interactions" value="33"/>
</dbReference>
<dbReference type="OMA" id="FYQPLLC"/>
<gene>
    <name evidence="1" type="ORF">PICST_80809</name>
</gene>
<dbReference type="Proteomes" id="UP000002258">
    <property type="component" value="Chromosome 1"/>
</dbReference>
<keyword evidence="2" id="KW-1185">Reference proteome</keyword>
<dbReference type="RefSeq" id="XP_001387727.2">
    <property type="nucleotide sequence ID" value="XM_001387690.1"/>
</dbReference>
<dbReference type="KEGG" id="pic:PICST_80809"/>
<dbReference type="OrthoDB" id="3980520at2759"/>
<protein>
    <submittedName>
        <fullName evidence="1">Uncharacterized protein</fullName>
    </submittedName>
</protein>
<evidence type="ECO:0000313" key="1">
    <source>
        <dbReference type="EMBL" id="EAZ63704.2"/>
    </source>
</evidence>
<dbReference type="EMBL" id="AAVQ01000001">
    <property type="protein sequence ID" value="EAZ63704.2"/>
    <property type="molecule type" value="Genomic_DNA"/>
</dbReference>
<sequence length="345" mass="40076">MSKLAPSSSQRLMNLLHKTSTSEVAPKIGAVSRFLYESEASPEPSRSYLDGIMENEWNQREMVQAVSEIPSECKRTNILKFECPNSLITKADFANIYPINRDRLFKLGRQFDKGLEFEVVKARNPVSLMFSNSYYLVFPNFVHSAVYFRETANKQINGHRLKLTFVEPTIDELKYMVSPFLASDYRDMLSRMEEHVEHNVNIAFRDIYKYNPTTSKIISSLLKQSQPLEEELMNVESVNPNFKSLTKLINSPVRASTVLVRNLPFGLSKHTIPRLLWNYELNLKNPVTSVVQDPVKQINIQLIRFLNPTGATRFVHNFHGRRWDTIQHQRQEKKLYDPIFCEIIN</sequence>
<dbReference type="HOGENOM" id="CLU_065835_0_0_1"/>
<name>A3GF80_PICST</name>
<accession>A3GF80</accession>
<organism evidence="1 2">
    <name type="scientific">Scheffersomyces stipitis (strain ATCC 58785 / CBS 6054 / NBRC 10063 / NRRL Y-11545)</name>
    <name type="common">Yeast</name>
    <name type="synonym">Pichia stipitis</name>
    <dbReference type="NCBI Taxonomy" id="322104"/>
    <lineage>
        <taxon>Eukaryota</taxon>
        <taxon>Fungi</taxon>
        <taxon>Dikarya</taxon>
        <taxon>Ascomycota</taxon>
        <taxon>Saccharomycotina</taxon>
        <taxon>Pichiomycetes</taxon>
        <taxon>Debaryomycetaceae</taxon>
        <taxon>Scheffersomyces</taxon>
    </lineage>
</organism>
<proteinExistence type="predicted"/>
<comment type="caution">
    <text evidence="1">The sequence shown here is derived from an EMBL/GenBank/DDBJ whole genome shotgun (WGS) entry which is preliminary data.</text>
</comment>
<evidence type="ECO:0000313" key="2">
    <source>
        <dbReference type="Proteomes" id="UP000002258"/>
    </source>
</evidence>
<dbReference type="eggNOG" id="ENOG502S1JX">
    <property type="taxonomic scope" value="Eukaryota"/>
</dbReference>
<dbReference type="AlphaFoldDB" id="A3GF80"/>
<dbReference type="GeneID" id="4850929"/>
<dbReference type="InParanoid" id="A3GF80"/>